<sequence length="301" mass="33786">MEIVALLNDKLLSMWLELVKTLPQLALAFLVILLSWASAKFINNLLGRLLRRTKIRASLRELLKTLAHLMVWLTGVLIAVTIVFPSVTPGKLLAALGLGSVAIGFAFKDIFENFIAGALIMLREPMRLGDFIECEGVEGKIERIAIRDTYIRQPDDQLVILPNAMLYKNPVYIRTDRELRRFSIVCGVAYGEDVDKAATVIKEALEKAGEVEQSKGVHVFAREFNSSSVDYTVMWWAHSTPIDMHKSRDKVVRTIKRALDDAGIEIPFPYRTLTFKGPVPIEMKTAGPELEKKEGHTDHDG</sequence>
<keyword evidence="11" id="KW-1185">Reference proteome</keyword>
<comment type="function">
    <text evidence="7">Mechanosensitive channel that participates in the regulation of osmotic pressure changes within the cell, opening in response to stretch forces in the membrane lipid bilayer, without the need for other proteins. Contributes to normal resistance to hypoosmotic shock. Forms an ion channel of 1.0 nanosiemens conductance with a slight preference for anions.</text>
</comment>
<dbReference type="SUPFAM" id="SSF82861">
    <property type="entry name" value="Mechanosensitive channel protein MscS (YggB), transmembrane region"/>
    <property type="match status" value="1"/>
</dbReference>
<dbReference type="RefSeq" id="WP_150005916.1">
    <property type="nucleotide sequence ID" value="NZ_BMOV01000001.1"/>
</dbReference>
<comment type="caution">
    <text evidence="10">The sequence shown here is derived from an EMBL/GenBank/DDBJ whole genome shotgun (WGS) entry which is preliminary data.</text>
</comment>
<comment type="subunit">
    <text evidence="7">Homoheptamer.</text>
</comment>
<evidence type="ECO:0000256" key="4">
    <source>
        <dbReference type="ARBA" id="ARBA00022692"/>
    </source>
</evidence>
<feature type="domain" description="Mechanosensitive ion channel MscS C-terminal" evidence="9">
    <location>
        <begin position="183"/>
        <end position="266"/>
    </location>
</feature>
<comment type="subcellular location">
    <subcellularLocation>
        <location evidence="7">Cell inner membrane</location>
        <topology evidence="7">Multi-pass membrane protein</topology>
    </subcellularLocation>
    <subcellularLocation>
        <location evidence="1">Cell membrane</location>
        <topology evidence="1">Multi-pass membrane protein</topology>
    </subcellularLocation>
</comment>
<evidence type="ECO:0000256" key="5">
    <source>
        <dbReference type="ARBA" id="ARBA00022989"/>
    </source>
</evidence>
<dbReference type="InterPro" id="IPR049278">
    <property type="entry name" value="MS_channel_C"/>
</dbReference>
<feature type="transmembrane region" description="Helical" evidence="7">
    <location>
        <begin position="25"/>
        <end position="46"/>
    </location>
</feature>
<evidence type="ECO:0000259" key="9">
    <source>
        <dbReference type="Pfam" id="PF21082"/>
    </source>
</evidence>
<dbReference type="Gene3D" id="3.30.70.100">
    <property type="match status" value="1"/>
</dbReference>
<dbReference type="Proteomes" id="UP000602381">
    <property type="component" value="Unassembled WGS sequence"/>
</dbReference>
<comment type="similarity">
    <text evidence="2 7">Belongs to the MscS (TC 1.A.23) family.</text>
</comment>
<keyword evidence="7" id="KW-0407">Ion channel</keyword>
<keyword evidence="5 7" id="KW-1133">Transmembrane helix</keyword>
<evidence type="ECO:0000313" key="10">
    <source>
        <dbReference type="EMBL" id="GGO06216.1"/>
    </source>
</evidence>
<evidence type="ECO:0000313" key="11">
    <source>
        <dbReference type="Proteomes" id="UP000602381"/>
    </source>
</evidence>
<feature type="transmembrane region" description="Helical" evidence="7">
    <location>
        <begin position="66"/>
        <end position="87"/>
    </location>
</feature>
<protein>
    <recommendedName>
        <fullName evidence="7">Small-conductance mechanosensitive channel</fullName>
    </recommendedName>
</protein>
<dbReference type="InterPro" id="IPR008910">
    <property type="entry name" value="MSC_TM_helix"/>
</dbReference>
<dbReference type="InterPro" id="IPR006685">
    <property type="entry name" value="MscS_channel_2nd"/>
</dbReference>
<keyword evidence="6 7" id="KW-0472">Membrane</keyword>
<dbReference type="InterPro" id="IPR011014">
    <property type="entry name" value="MscS_channel_TM-2"/>
</dbReference>
<evidence type="ECO:0000256" key="1">
    <source>
        <dbReference type="ARBA" id="ARBA00004651"/>
    </source>
</evidence>
<keyword evidence="3" id="KW-1003">Cell membrane</keyword>
<organism evidence="10 11">
    <name type="scientific">Iodidimonas muriae</name>
    <dbReference type="NCBI Taxonomy" id="261467"/>
    <lineage>
        <taxon>Bacteria</taxon>
        <taxon>Pseudomonadati</taxon>
        <taxon>Pseudomonadota</taxon>
        <taxon>Alphaproteobacteria</taxon>
        <taxon>Iodidimonadales</taxon>
        <taxon>Iodidimonadaceae</taxon>
        <taxon>Iodidimonas</taxon>
    </lineage>
</organism>
<dbReference type="Gene3D" id="2.30.30.60">
    <property type="match status" value="1"/>
</dbReference>
<feature type="domain" description="Mechanosensitive ion channel MscS" evidence="8">
    <location>
        <begin position="109"/>
        <end position="171"/>
    </location>
</feature>
<evidence type="ECO:0000256" key="7">
    <source>
        <dbReference type="RuleBase" id="RU369025"/>
    </source>
</evidence>
<dbReference type="InterPro" id="IPR010920">
    <property type="entry name" value="LSM_dom_sf"/>
</dbReference>
<dbReference type="Gene3D" id="1.10.287.1260">
    <property type="match status" value="1"/>
</dbReference>
<dbReference type="InterPro" id="IPR045275">
    <property type="entry name" value="MscS_archaea/bacteria_type"/>
</dbReference>
<dbReference type="Pfam" id="PF00924">
    <property type="entry name" value="MS_channel_2nd"/>
    <property type="match status" value="1"/>
</dbReference>
<evidence type="ECO:0000256" key="3">
    <source>
        <dbReference type="ARBA" id="ARBA00022475"/>
    </source>
</evidence>
<dbReference type="InterPro" id="IPR011066">
    <property type="entry name" value="MscS_channel_C_sf"/>
</dbReference>
<dbReference type="SUPFAM" id="SSF82689">
    <property type="entry name" value="Mechanosensitive channel protein MscS (YggB), C-terminal domain"/>
    <property type="match status" value="1"/>
</dbReference>
<evidence type="ECO:0000256" key="6">
    <source>
        <dbReference type="ARBA" id="ARBA00023136"/>
    </source>
</evidence>
<keyword evidence="7" id="KW-0406">Ion transport</keyword>
<name>A0ABQ2L7S6_9PROT</name>
<dbReference type="EMBL" id="BMOV01000001">
    <property type="protein sequence ID" value="GGO06216.1"/>
    <property type="molecule type" value="Genomic_DNA"/>
</dbReference>
<dbReference type="Pfam" id="PF05552">
    <property type="entry name" value="MS_channel_1st_1"/>
    <property type="match status" value="1"/>
</dbReference>
<dbReference type="PANTHER" id="PTHR30221:SF1">
    <property type="entry name" value="SMALL-CONDUCTANCE MECHANOSENSITIVE CHANNEL"/>
    <property type="match status" value="1"/>
</dbReference>
<dbReference type="Pfam" id="PF21082">
    <property type="entry name" value="MS_channel_3rd"/>
    <property type="match status" value="1"/>
</dbReference>
<keyword evidence="7" id="KW-0997">Cell inner membrane</keyword>
<reference evidence="11" key="1">
    <citation type="journal article" date="2019" name="Int. J. Syst. Evol. Microbiol.">
        <title>The Global Catalogue of Microorganisms (GCM) 10K type strain sequencing project: providing services to taxonomists for standard genome sequencing and annotation.</title>
        <authorList>
            <consortium name="The Broad Institute Genomics Platform"/>
            <consortium name="The Broad Institute Genome Sequencing Center for Infectious Disease"/>
            <person name="Wu L."/>
            <person name="Ma J."/>
        </authorList>
    </citation>
    <scope>NUCLEOTIDE SEQUENCE [LARGE SCALE GENOMIC DNA]</scope>
    <source>
        <strain evidence="11">JCM 17843</strain>
    </source>
</reference>
<gene>
    <name evidence="10" type="ORF">GCM10007972_04320</name>
</gene>
<evidence type="ECO:0000256" key="2">
    <source>
        <dbReference type="ARBA" id="ARBA00008017"/>
    </source>
</evidence>
<dbReference type="InterPro" id="IPR023408">
    <property type="entry name" value="MscS_beta-dom_sf"/>
</dbReference>
<dbReference type="PANTHER" id="PTHR30221">
    <property type="entry name" value="SMALL-CONDUCTANCE MECHANOSENSITIVE CHANNEL"/>
    <property type="match status" value="1"/>
</dbReference>
<keyword evidence="4 7" id="KW-0812">Transmembrane</keyword>
<comment type="caution">
    <text evidence="7">Lacks conserved residue(s) required for the propagation of feature annotation.</text>
</comment>
<accession>A0ABQ2L7S6</accession>
<keyword evidence="7" id="KW-0813">Transport</keyword>
<evidence type="ECO:0000259" key="8">
    <source>
        <dbReference type="Pfam" id="PF00924"/>
    </source>
</evidence>
<proteinExistence type="inferred from homology"/>
<dbReference type="SUPFAM" id="SSF50182">
    <property type="entry name" value="Sm-like ribonucleoproteins"/>
    <property type="match status" value="1"/>
</dbReference>